<dbReference type="RefSeq" id="WP_147649973.1">
    <property type="nucleotide sequence ID" value="NZ_CP042806.1"/>
</dbReference>
<dbReference type="OrthoDB" id="678471at2"/>
<dbReference type="Proteomes" id="UP000321820">
    <property type="component" value="Chromosome"/>
</dbReference>
<name>A0A5B9EES1_9BACT</name>
<sequence length="75" mass="8602">MSHRVTYGEDDPRRHTAKLKAMLSGVADYAWHDVGKVNDPRARALLKTTAEILLGLRKAYDEFEQEGEMIWRKAS</sequence>
<protein>
    <submittedName>
        <fullName evidence="1">Uncharacterized protein</fullName>
    </submittedName>
</protein>
<keyword evidence="2" id="KW-1185">Reference proteome</keyword>
<proteinExistence type="predicted"/>
<dbReference type="AlphaFoldDB" id="A0A5B9EES1"/>
<accession>A0A5B9EES1</accession>
<organism evidence="1 2">
    <name type="scientific">Terriglobus albidus</name>
    <dbReference type="NCBI Taxonomy" id="1592106"/>
    <lineage>
        <taxon>Bacteria</taxon>
        <taxon>Pseudomonadati</taxon>
        <taxon>Acidobacteriota</taxon>
        <taxon>Terriglobia</taxon>
        <taxon>Terriglobales</taxon>
        <taxon>Acidobacteriaceae</taxon>
        <taxon>Terriglobus</taxon>
    </lineage>
</organism>
<dbReference type="KEGG" id="talb:FTW19_23375"/>
<dbReference type="EMBL" id="CP042806">
    <property type="protein sequence ID" value="QEE30673.1"/>
    <property type="molecule type" value="Genomic_DNA"/>
</dbReference>
<gene>
    <name evidence="1" type="ORF">FTW19_23375</name>
</gene>
<reference evidence="1 2" key="1">
    <citation type="submission" date="2019-08" db="EMBL/GenBank/DDBJ databases">
        <title>Complete genome sequence of Terriglobus albidus strain ORNL.</title>
        <authorList>
            <person name="Podar M."/>
        </authorList>
    </citation>
    <scope>NUCLEOTIDE SEQUENCE [LARGE SCALE GENOMIC DNA]</scope>
    <source>
        <strain evidence="1 2">ORNL</strain>
    </source>
</reference>
<evidence type="ECO:0000313" key="2">
    <source>
        <dbReference type="Proteomes" id="UP000321820"/>
    </source>
</evidence>
<evidence type="ECO:0000313" key="1">
    <source>
        <dbReference type="EMBL" id="QEE30673.1"/>
    </source>
</evidence>